<sequence>MPLTPVSDFLKNLPSRNRDNFTRISSDSGPVGGGHQSVRRSTVYVPTKDFPSEQIIITEKTNILLRFLHQQWDKKAGQKRREASDAAGGIGQKRSIGEEKSQTRLTCRGMDINRIFLLCLMGLFVAQSAPTGNSHPHSVSDMLSNLFIEPQRQRPSRSSPIGDEKSIDAQVHKVVDVNPTQGNPNHVHPPPIMNVRKPNLPTDPIRPGPNANGPSNTNSNVQPGGNNFNTQVHSGPPRLNTNLQRGPSSQNRNSPPGPQRLNPNLPPGPPNLGVPMGPPRPQPNLPLGPPRLNPNLPQGRPNSNLPPNQQGQNKLMRPDGFGPNESNLSEPKMPKVPSGSPDQSKSMEKEPSSPPLDQSETNF</sequence>
<evidence type="ECO:0000256" key="2">
    <source>
        <dbReference type="ARBA" id="ARBA00018256"/>
    </source>
</evidence>
<dbReference type="InterPro" id="IPR033575">
    <property type="entry name" value="DDA1-like"/>
</dbReference>
<dbReference type="PANTHER" id="PTHR31879">
    <property type="entry name" value="DET1- AND DDB1-ASSOCIATED PROTEIN 1"/>
    <property type="match status" value="1"/>
</dbReference>
<protein>
    <recommendedName>
        <fullName evidence="2">DET1- and DDB1-associated protein 1</fullName>
    </recommendedName>
</protein>
<feature type="compositionally biased region" description="Pro residues" evidence="4">
    <location>
        <begin position="264"/>
        <end position="292"/>
    </location>
</feature>
<keyword evidence="7" id="KW-1185">Reference proteome</keyword>
<proteinExistence type="inferred from homology"/>
<comment type="similarity">
    <text evidence="1">Belongs to the DDA1 family.</text>
</comment>
<evidence type="ECO:0000313" key="7">
    <source>
        <dbReference type="Proteomes" id="UP000675881"/>
    </source>
</evidence>
<evidence type="ECO:0000256" key="4">
    <source>
        <dbReference type="SAM" id="MobiDB-lite"/>
    </source>
</evidence>
<feature type="region of interest" description="Disordered" evidence="4">
    <location>
        <begin position="1"/>
        <end position="39"/>
    </location>
</feature>
<dbReference type="InterPro" id="IPR018276">
    <property type="entry name" value="DDA1_dom"/>
</dbReference>
<reference evidence="6" key="1">
    <citation type="submission" date="2021-02" db="EMBL/GenBank/DDBJ databases">
        <authorList>
            <person name="Bekaert M."/>
        </authorList>
    </citation>
    <scope>NUCLEOTIDE SEQUENCE</scope>
    <source>
        <strain evidence="6">IoA-00</strain>
    </source>
</reference>
<dbReference type="GO" id="GO:0080008">
    <property type="term" value="C:Cul4-RING E3 ubiquitin ligase complex"/>
    <property type="evidence" value="ECO:0007669"/>
    <property type="project" value="TreeGrafter"/>
</dbReference>
<dbReference type="GO" id="GO:0032436">
    <property type="term" value="P:positive regulation of proteasomal ubiquitin-dependent protein catabolic process"/>
    <property type="evidence" value="ECO:0007669"/>
    <property type="project" value="TreeGrafter"/>
</dbReference>
<evidence type="ECO:0000313" key="6">
    <source>
        <dbReference type="EMBL" id="CAF2953052.1"/>
    </source>
</evidence>
<evidence type="ECO:0000259" key="5">
    <source>
        <dbReference type="Pfam" id="PF10172"/>
    </source>
</evidence>
<name>A0A7R8H9P4_LEPSM</name>
<feature type="compositionally biased region" description="Polar residues" evidence="4">
    <location>
        <begin position="212"/>
        <end position="254"/>
    </location>
</feature>
<dbReference type="PANTHER" id="PTHR31879:SF2">
    <property type="entry name" value="DET1- AND DDB1-ASSOCIATED PROTEIN 1"/>
    <property type="match status" value="1"/>
</dbReference>
<accession>A0A7R8H9P4</accession>
<feature type="domain" description="DET1- and DDB1-associated protein 1" evidence="5">
    <location>
        <begin position="8"/>
        <end position="74"/>
    </location>
</feature>
<dbReference type="Proteomes" id="UP000675881">
    <property type="component" value="Chromosome 5"/>
</dbReference>
<feature type="region of interest" description="Disordered" evidence="4">
    <location>
        <begin position="76"/>
        <end position="101"/>
    </location>
</feature>
<dbReference type="AlphaFoldDB" id="A0A7R8H9P4"/>
<evidence type="ECO:0000256" key="1">
    <source>
        <dbReference type="ARBA" id="ARBA00008042"/>
    </source>
</evidence>
<feature type="region of interest" description="Disordered" evidence="4">
    <location>
        <begin position="177"/>
        <end position="363"/>
    </location>
</feature>
<dbReference type="OrthoDB" id="6378485at2759"/>
<comment type="function">
    <text evidence="3">Functions as a component of numerous distinct DCX (DDB1-CUL4-X-box) E3 ubiquitin-protein ligase complexes which mediate the ubiquitination and subsequent proteasomal degradation of target proteins. In the DCX complexes, acts as a scaffolding subunit required to stabilize the complex.</text>
</comment>
<dbReference type="EMBL" id="HG994584">
    <property type="protein sequence ID" value="CAF2953052.1"/>
    <property type="molecule type" value="Genomic_DNA"/>
</dbReference>
<dbReference type="Pfam" id="PF10172">
    <property type="entry name" value="DDA1"/>
    <property type="match status" value="1"/>
</dbReference>
<feature type="compositionally biased region" description="Low complexity" evidence="4">
    <location>
        <begin position="293"/>
        <end position="302"/>
    </location>
</feature>
<feature type="compositionally biased region" description="Polar residues" evidence="4">
    <location>
        <begin position="303"/>
        <end position="313"/>
    </location>
</feature>
<evidence type="ECO:0000256" key="3">
    <source>
        <dbReference type="ARBA" id="ARBA00045586"/>
    </source>
</evidence>
<organism evidence="6 7">
    <name type="scientific">Lepeophtheirus salmonis</name>
    <name type="common">Salmon louse</name>
    <name type="synonym">Caligus salmonis</name>
    <dbReference type="NCBI Taxonomy" id="72036"/>
    <lineage>
        <taxon>Eukaryota</taxon>
        <taxon>Metazoa</taxon>
        <taxon>Ecdysozoa</taxon>
        <taxon>Arthropoda</taxon>
        <taxon>Crustacea</taxon>
        <taxon>Multicrustacea</taxon>
        <taxon>Hexanauplia</taxon>
        <taxon>Copepoda</taxon>
        <taxon>Siphonostomatoida</taxon>
        <taxon>Caligidae</taxon>
        <taxon>Lepeophtheirus</taxon>
    </lineage>
</organism>
<gene>
    <name evidence="6" type="ORF">LSAA_10248</name>
</gene>